<dbReference type="Proteomes" id="UP000502677">
    <property type="component" value="Chromosome"/>
</dbReference>
<keyword evidence="2" id="KW-1133">Transmembrane helix</keyword>
<keyword evidence="2" id="KW-0812">Transmembrane</keyword>
<dbReference type="InterPro" id="IPR013783">
    <property type="entry name" value="Ig-like_fold"/>
</dbReference>
<organism evidence="6 7">
    <name type="scientific">Leucobacter viscericola</name>
    <dbReference type="NCBI Taxonomy" id="2714935"/>
    <lineage>
        <taxon>Bacteria</taxon>
        <taxon>Bacillati</taxon>
        <taxon>Actinomycetota</taxon>
        <taxon>Actinomycetes</taxon>
        <taxon>Micrococcales</taxon>
        <taxon>Microbacteriaceae</taxon>
        <taxon>Leucobacter</taxon>
    </lineage>
</organism>
<evidence type="ECO:0000256" key="1">
    <source>
        <dbReference type="ARBA" id="ARBA00022737"/>
    </source>
</evidence>
<evidence type="ECO:0000256" key="3">
    <source>
        <dbReference type="SAM" id="SignalP"/>
    </source>
</evidence>
<keyword evidence="3" id="KW-0732">Signal</keyword>
<feature type="transmembrane region" description="Helical" evidence="2">
    <location>
        <begin position="2017"/>
        <end position="2038"/>
    </location>
</feature>
<keyword evidence="7" id="KW-1185">Reference proteome</keyword>
<dbReference type="Pfam" id="PF19077">
    <property type="entry name" value="Big_13"/>
    <property type="match status" value="1"/>
</dbReference>
<feature type="domain" description="PKD" evidence="4">
    <location>
        <begin position="1489"/>
        <end position="1539"/>
    </location>
</feature>
<accession>A0A6G7XFL0</accession>
<evidence type="ECO:0000313" key="7">
    <source>
        <dbReference type="Proteomes" id="UP000502677"/>
    </source>
</evidence>
<keyword evidence="1" id="KW-0677">Repeat</keyword>
<dbReference type="KEGG" id="lvi:G7068_08630"/>
<reference evidence="6 7" key="1">
    <citation type="submission" date="2020-03" db="EMBL/GenBank/DDBJ databases">
        <title>Leucobacter sp. nov., isolated from beetles.</title>
        <authorList>
            <person name="Hyun D.-W."/>
            <person name="Bae J.-W."/>
        </authorList>
    </citation>
    <scope>NUCLEOTIDE SEQUENCE [LARGE SCALE GENOMIC DNA]</scope>
    <source>
        <strain evidence="6 7">HDW9C</strain>
    </source>
</reference>
<dbReference type="RefSeq" id="WP_166291159.1">
    <property type="nucleotide sequence ID" value="NZ_CP049863.1"/>
</dbReference>
<evidence type="ECO:0000313" key="6">
    <source>
        <dbReference type="EMBL" id="QIK63256.1"/>
    </source>
</evidence>
<dbReference type="InterPro" id="IPR003410">
    <property type="entry name" value="HYR_dom"/>
</dbReference>
<name>A0A6G7XFL0_9MICO</name>
<keyword evidence="2" id="KW-0472">Membrane</keyword>
<dbReference type="Gene3D" id="2.60.40.10">
    <property type="entry name" value="Immunoglobulins"/>
    <property type="match status" value="5"/>
</dbReference>
<feature type="domain" description="HYR" evidence="5">
    <location>
        <begin position="1450"/>
        <end position="1538"/>
    </location>
</feature>
<dbReference type="Pfam" id="PF17963">
    <property type="entry name" value="Big_9"/>
    <property type="match status" value="1"/>
</dbReference>
<evidence type="ECO:0000259" key="4">
    <source>
        <dbReference type="PROSITE" id="PS50093"/>
    </source>
</evidence>
<dbReference type="PROSITE" id="PS50093">
    <property type="entry name" value="PKD"/>
    <property type="match status" value="1"/>
</dbReference>
<dbReference type="PROSITE" id="PS50825">
    <property type="entry name" value="HYR"/>
    <property type="match status" value="1"/>
</dbReference>
<gene>
    <name evidence="6" type="ORF">G7068_08630</name>
</gene>
<evidence type="ECO:0000256" key="2">
    <source>
        <dbReference type="SAM" id="Phobius"/>
    </source>
</evidence>
<dbReference type="InterPro" id="IPR000601">
    <property type="entry name" value="PKD_dom"/>
</dbReference>
<feature type="signal peptide" evidence="3">
    <location>
        <begin position="1"/>
        <end position="25"/>
    </location>
</feature>
<dbReference type="SUPFAM" id="SSF117074">
    <property type="entry name" value="Hypothetical protein PA1324"/>
    <property type="match status" value="1"/>
</dbReference>
<proteinExistence type="predicted"/>
<evidence type="ECO:0000259" key="5">
    <source>
        <dbReference type="PROSITE" id="PS50825"/>
    </source>
</evidence>
<sequence>MWVTVATALVGLLAFGGLPVAPAQAAPTDLGLSVVNGGVTTLSSYTDVVTFESRISLPAGTSLQAGAVTKLTLDKSLKRSNNGTLPTGATAQTWNERANTLTVTWGPLSSGNVYAANVNATPSGIADQTSTFHATATLNGVLAGGGAVDQTTVSEPISPNSSFPATFVPATPNSWTLDRDGLSITVQPGAALLTNATLIQRVPGATFQDMQLSTSWGVQSGSDQLLPRSWVSGGPMMNAGSFNNYATLQDDAAVRAYSYGVVGGSTTTGNFRAYVTVPSDAAPGRYSVPVQFYDAVDATTRNLVYDTTVTVIVPEPNATAVTYTATRGASKVYPGGVFEWGQTVGFSAPPAPITDLTVTLPIPARTTPVGVAARFGTDIQSFTAKSYEYTTDSTVNDASSWQPLPLADDLITLGNPESITGIRYVMNDLKVASAAGMWGGVVTLRADEDLTPGQVLRFDTASVAYNDPVAGGTTVTPTASFGKNVTVVADTGAVPIAAAQDAPVGNGNLSFDQTYPNGASFSTRFFLGSDGLTPLQQPYQFVVVPRGVDVSSRASQACSPYLWAYQQGGCNLGMSPVSPTPVIDSGFAVLSDGSKLFYSRMTQGQLLIGGATLMQQLHSQMTLTPKTALAGPQKVLVGMGSMTQNDFAVSATHSTRDSYPKTSLSNSASYGSYSSLASEIQGKLAGLGIETDTAFMGERVFNVSPATSVGSVTTIKGSEDATGIMQGAGTATARPGGVVSYSVDVSNTGSLEYQNFQFIDQLPSVGDGYTLNAGVARGSAFDVNLSGNVKVLLNGVPSASARVEYTTSAAPARFDANGADIAGDAWLPYTGSATGAKALRVTLASGTVFGPADKITLSFDATVPASAPRDGSTAKNTIAYRFQTGPSSWVAAETPSVPVKSSAPAGDTELSGQAFIDLNGDGIQQAGEPGLNGSGVSLQLYKMVSGNPVVVGSPVTPNTDAGVYGAFSMIGLDPNQTYKIKPVSSNPNVTVVPSALDADGFLKYAQVTDAAVNGSENTSQYVGSSSFLIGDQVGAKKWIKDLRLPLTAKTTVSGSLQLTDTSNTPMTAGVGSNAADYVKNYTVKLMQGTTEKASTTTDVSGGFAFTSVEGLTPGDYRLVFVSPSGRKLVGSPLNNGTVFTGAATAGADGTYKLAGLQPGTGASGVNVYYTDTDAPVATVPTLSGGVVIAGSRFNPQAATLSGTDVGTRVTKYAWQVLAGDNSVVASGNVAADATGDANLTLPTTMAEGGYTLSVVATDVVGNVSPAATAGFAVDKTAPVIASTESSVTYVKTSPAAPTTTQGWIDLYGVTATDTGAGMPATGGITVDASAVDPTTAGSYTVTFTATDAAGNTTASFDVTYLVAYVGDPTITLGTNTAFFEMGTTPPATDAAWKALFGGVTTGTSGGATVTGVAVDTSAVDVTTRASYPVVFTVTDSLGYTASTTGTLTVRDTIAPAITTTTDTLTYQDGDTQIDNDQDWITAYGATASDTGSGVASLTVEAGSVDYTTAGTYVVTFTATDNAGNTSTKTVNYTIAFAGAPSITLGNTPVVYEMGGTKPKTEQDWIDLFDATAAAAKGATIKSFAVDHSAVDFTMLNSTGYDVVFTATDSYDNSFTYTGKLIVADTKAPTVTVGKAKAKHAQRAPETPFTTADWLTMFDVIATDTQGGSGIDPDGWTVTEGVNYTLAGDYEIVFTATDIAGNVSKKATATFTVQAPPTSDTVTMNTAQDKKVGIDPLGRSTTTGSFKALAESDLSEPSAGGTAKLDRSGVVYTPTKGYFGEDTLTVTVTDDLGQTAKVMYIFTVVKKPDTVAKNLPEYSVPVDGRVVIPVADVLNAVDVTGLTIDELVTPKGFHGRVKLDKDQATFTTDGSNWHGDEKFTVTLRDALGQTVDVPLTLHVVPPTLTIDQAQGYAGKTEVTLTANGVIPGKEYAFELHSDPMLLGTAIADANGTAILTTTIPAKAAAGAHHVRLFNADAKERGSVAFEVLSPDGPTAATTTGGPETGATGWLSLTGGNGFGIAAIVAFGLLLLGALLFIALRFRGRSREEKETMIVGN</sequence>
<dbReference type="GO" id="GO:0005975">
    <property type="term" value="P:carbohydrate metabolic process"/>
    <property type="evidence" value="ECO:0007669"/>
    <property type="project" value="UniProtKB-ARBA"/>
</dbReference>
<protein>
    <recommendedName>
        <fullName evidence="8">HYR domain-containing protein</fullName>
    </recommendedName>
</protein>
<dbReference type="Gene3D" id="2.60.40.2810">
    <property type="match status" value="1"/>
</dbReference>
<feature type="chain" id="PRO_5026266217" description="HYR domain-containing protein" evidence="3">
    <location>
        <begin position="26"/>
        <end position="2055"/>
    </location>
</feature>
<dbReference type="EMBL" id="CP049863">
    <property type="protein sequence ID" value="QIK63256.1"/>
    <property type="molecule type" value="Genomic_DNA"/>
</dbReference>
<evidence type="ECO:0008006" key="8">
    <source>
        <dbReference type="Google" id="ProtNLM"/>
    </source>
</evidence>
<dbReference type="InterPro" id="IPR044016">
    <property type="entry name" value="Big_13"/>
</dbReference>